<dbReference type="InterPro" id="IPR023171">
    <property type="entry name" value="Na/H_antiporter_dom_sf"/>
</dbReference>
<dbReference type="GO" id="GO:0015385">
    <property type="term" value="F:sodium:proton antiporter activity"/>
    <property type="evidence" value="ECO:0007669"/>
    <property type="project" value="UniProtKB-UniRule"/>
</dbReference>
<dbReference type="GO" id="GO:0005886">
    <property type="term" value="C:plasma membrane"/>
    <property type="evidence" value="ECO:0007669"/>
    <property type="project" value="UniProtKB-SubCell"/>
</dbReference>
<dbReference type="HAMAP" id="MF_01844">
    <property type="entry name" value="NhaA"/>
    <property type="match status" value="1"/>
</dbReference>
<feature type="transmembrane region" description="Helical" evidence="6">
    <location>
        <begin position="267"/>
        <end position="286"/>
    </location>
</feature>
<dbReference type="OrthoDB" id="9808135at2"/>
<feature type="transmembrane region" description="Helical" evidence="6">
    <location>
        <begin position="27"/>
        <end position="44"/>
    </location>
</feature>
<gene>
    <name evidence="6 7" type="primary">nhaA</name>
    <name evidence="7" type="ORF">EHV08_08645</name>
</gene>
<keyword evidence="5 6" id="KW-0472">Membrane</keyword>
<accession>A0A432LLW7</accession>
<comment type="function">
    <text evidence="6">Na(+)/H(+) antiporter that extrudes sodium in exchange for external protons.</text>
</comment>
<comment type="subcellular location">
    <subcellularLocation>
        <location evidence="1">Cell inner membrane</location>
        <topology evidence="1">Multi-pass membrane protein</topology>
    </subcellularLocation>
    <subcellularLocation>
        <location evidence="6">Cell membrane</location>
        <topology evidence="6">Multi-pass membrane protein</topology>
    </subcellularLocation>
</comment>
<dbReference type="EMBL" id="RYYU01000001">
    <property type="protein sequence ID" value="RUL59818.1"/>
    <property type="molecule type" value="Genomic_DNA"/>
</dbReference>
<dbReference type="Pfam" id="PF06965">
    <property type="entry name" value="Na_H_antiport_1"/>
    <property type="match status" value="1"/>
</dbReference>
<evidence type="ECO:0000256" key="2">
    <source>
        <dbReference type="ARBA" id="ARBA00022475"/>
    </source>
</evidence>
<keyword evidence="3 6" id="KW-0812">Transmembrane</keyword>
<evidence type="ECO:0000256" key="1">
    <source>
        <dbReference type="ARBA" id="ARBA00004429"/>
    </source>
</evidence>
<feature type="transmembrane region" description="Helical" evidence="6">
    <location>
        <begin position="169"/>
        <end position="189"/>
    </location>
</feature>
<keyword evidence="4 6" id="KW-1133">Transmembrane helix</keyword>
<proteinExistence type="inferred from homology"/>
<comment type="similarity">
    <text evidence="6">Belongs to the NhaA Na(+)/H(+) (TC 2.A.33) antiporter family.</text>
</comment>
<reference evidence="7 8" key="1">
    <citation type="submission" date="2018-12" db="EMBL/GenBank/DDBJ databases">
        <title>Genome sequencing of Prevotella sp. KCOM 3155 (= JS262).</title>
        <authorList>
            <person name="Kook J.-K."/>
            <person name="Park S.-N."/>
            <person name="Lim Y.K."/>
        </authorList>
    </citation>
    <scope>NUCLEOTIDE SEQUENCE [LARGE SCALE GENOMIC DNA]</scope>
    <source>
        <strain evidence="7 8">KCOM 3155</strain>
    </source>
</reference>
<feature type="transmembrane region" description="Helical" evidence="6">
    <location>
        <begin position="341"/>
        <end position="360"/>
    </location>
</feature>
<comment type="catalytic activity">
    <reaction evidence="6">
        <text>Na(+)(in) + 2 H(+)(out) = Na(+)(out) + 2 H(+)(in)</text>
        <dbReference type="Rhea" id="RHEA:29251"/>
        <dbReference type="ChEBI" id="CHEBI:15378"/>
        <dbReference type="ChEBI" id="CHEBI:29101"/>
    </reaction>
</comment>
<dbReference type="NCBIfam" id="TIGR00773">
    <property type="entry name" value="NhaA"/>
    <property type="match status" value="1"/>
</dbReference>
<keyword evidence="6" id="KW-0050">Antiport</keyword>
<dbReference type="GO" id="GO:0006885">
    <property type="term" value="P:regulation of pH"/>
    <property type="evidence" value="ECO:0007669"/>
    <property type="project" value="UniProtKB-UniRule"/>
</dbReference>
<dbReference type="Proteomes" id="UP000278983">
    <property type="component" value="Unassembled WGS sequence"/>
</dbReference>
<feature type="transmembrane region" description="Helical" evidence="6">
    <location>
        <begin position="366"/>
        <end position="388"/>
    </location>
</feature>
<dbReference type="PANTHER" id="PTHR30341">
    <property type="entry name" value="SODIUM ION/PROTON ANTIPORTER NHAA-RELATED"/>
    <property type="match status" value="1"/>
</dbReference>
<keyword evidence="6" id="KW-0739">Sodium transport</keyword>
<evidence type="ECO:0000256" key="4">
    <source>
        <dbReference type="ARBA" id="ARBA00022989"/>
    </source>
</evidence>
<evidence type="ECO:0000313" key="7">
    <source>
        <dbReference type="EMBL" id="RUL59818.1"/>
    </source>
</evidence>
<keyword evidence="2 6" id="KW-1003">Cell membrane</keyword>
<name>A0A432LLW7_9BACT</name>
<dbReference type="InterPro" id="IPR004670">
    <property type="entry name" value="NhaA"/>
</dbReference>
<keyword evidence="6" id="KW-0406">Ion transport</keyword>
<organism evidence="7 8">
    <name type="scientific">Prevotella koreensis</name>
    <dbReference type="NCBI Taxonomy" id="2490854"/>
    <lineage>
        <taxon>Bacteria</taxon>
        <taxon>Pseudomonadati</taxon>
        <taxon>Bacteroidota</taxon>
        <taxon>Bacteroidia</taxon>
        <taxon>Bacteroidales</taxon>
        <taxon>Prevotellaceae</taxon>
        <taxon>Prevotella</taxon>
    </lineage>
</organism>
<evidence type="ECO:0000256" key="5">
    <source>
        <dbReference type="ARBA" id="ARBA00023136"/>
    </source>
</evidence>
<dbReference type="PANTHER" id="PTHR30341:SF0">
    <property type="entry name" value="NA(+)_H(+) ANTIPORTER NHAA"/>
    <property type="match status" value="1"/>
</dbReference>
<evidence type="ECO:0000313" key="8">
    <source>
        <dbReference type="Proteomes" id="UP000278983"/>
    </source>
</evidence>
<keyword evidence="6" id="KW-0915">Sodium</keyword>
<feature type="transmembrane region" description="Helical" evidence="6">
    <location>
        <begin position="118"/>
        <end position="139"/>
    </location>
</feature>
<evidence type="ECO:0000256" key="3">
    <source>
        <dbReference type="ARBA" id="ARBA00022692"/>
    </source>
</evidence>
<feature type="transmembrane region" description="Helical" evidence="6">
    <location>
        <begin position="92"/>
        <end position="109"/>
    </location>
</feature>
<keyword evidence="6" id="KW-0813">Transport</keyword>
<comment type="caution">
    <text evidence="7">The sequence shown here is derived from an EMBL/GenBank/DDBJ whole genome shotgun (WGS) entry which is preliminary data.</text>
</comment>
<protein>
    <recommendedName>
        <fullName evidence="6">Na(+)/H(+) antiporter NhaA</fullName>
    </recommendedName>
    <alternativeName>
        <fullName evidence="6">Sodium/proton antiporter NhaA</fullName>
    </alternativeName>
</protein>
<feature type="transmembrane region" description="Helical" evidence="6">
    <location>
        <begin position="298"/>
        <end position="320"/>
    </location>
</feature>
<keyword evidence="8" id="KW-1185">Reference proteome</keyword>
<dbReference type="AlphaFoldDB" id="A0A432LLW7"/>
<feature type="transmembrane region" description="Helical" evidence="6">
    <location>
        <begin position="56"/>
        <end position="80"/>
    </location>
</feature>
<feature type="transmembrane region" description="Helical" evidence="6">
    <location>
        <begin position="145"/>
        <end position="162"/>
    </location>
</feature>
<sequence length="395" mass="43183">MLSTFLSYKPGFLINGKDYLNFSVEHWINDGLMSMFFFVVGLELKREFIGGELRDLRKVTLPIMAAIFGMLLPAAIYTIFNAGTPTSNGWGIPMATDIAFALAVVYMLGERVPISAKVFLTTLAIVDDLGAVVVIALFYTSEISVLNIGIGMLFLGVMLLGNRLGVKNVLFYGILGIGGVWLAFLMSGIHATISAVLAAMVIPADSRIPEAVFIARIKKFTTQFKLAEPNDVRTLEPEQLEILSKVKSDSVHATPPLQRLEHSLHPLVSFFIMPIFALANAGVSFIDMDISVLFANNVALGVIFGLFLGKPLGIIFAVWFTEKIGFGKRSHDMTWRTVAGVGFITTIGFTMSMFVTMLVFNSPENYIQSKIGIFTASILGGIIGYTLLNRKIPTN</sequence>
<evidence type="ECO:0000256" key="6">
    <source>
        <dbReference type="HAMAP-Rule" id="MF_01844"/>
    </source>
</evidence>
<dbReference type="Gene3D" id="1.20.1530.10">
    <property type="entry name" value="Na+/H+ antiporter like domain"/>
    <property type="match status" value="1"/>
</dbReference>